<feature type="region of interest" description="Disordered" evidence="1">
    <location>
        <begin position="1"/>
        <end position="64"/>
    </location>
</feature>
<proteinExistence type="predicted"/>
<feature type="compositionally biased region" description="Polar residues" evidence="1">
    <location>
        <begin position="42"/>
        <end position="60"/>
    </location>
</feature>
<reference evidence="2 3" key="1">
    <citation type="submission" date="2020-04" db="EMBL/GenBank/DDBJ databases">
        <authorList>
            <person name="Wallbank WR R."/>
            <person name="Pardo Diaz C."/>
            <person name="Kozak K."/>
            <person name="Martin S."/>
            <person name="Jiggins C."/>
            <person name="Moest M."/>
            <person name="Warren A I."/>
            <person name="Byers J.R.P. K."/>
            <person name="Montejo-Kovacevich G."/>
            <person name="Yen C E."/>
        </authorList>
    </citation>
    <scope>NUCLEOTIDE SEQUENCE [LARGE SCALE GENOMIC DNA]</scope>
</reference>
<organism evidence="2 3">
    <name type="scientific">Arctia plantaginis</name>
    <name type="common">Wood tiger moth</name>
    <name type="synonym">Phalaena plantaginis</name>
    <dbReference type="NCBI Taxonomy" id="874455"/>
    <lineage>
        <taxon>Eukaryota</taxon>
        <taxon>Metazoa</taxon>
        <taxon>Ecdysozoa</taxon>
        <taxon>Arthropoda</taxon>
        <taxon>Hexapoda</taxon>
        <taxon>Insecta</taxon>
        <taxon>Pterygota</taxon>
        <taxon>Neoptera</taxon>
        <taxon>Endopterygota</taxon>
        <taxon>Lepidoptera</taxon>
        <taxon>Glossata</taxon>
        <taxon>Ditrysia</taxon>
        <taxon>Noctuoidea</taxon>
        <taxon>Erebidae</taxon>
        <taxon>Arctiinae</taxon>
        <taxon>Arctia</taxon>
    </lineage>
</organism>
<feature type="compositionally biased region" description="Basic and acidic residues" evidence="1">
    <location>
        <begin position="1"/>
        <end position="14"/>
    </location>
</feature>
<protein>
    <submittedName>
        <fullName evidence="2">Uncharacterized protein</fullName>
    </submittedName>
</protein>
<accession>A0A8S1AY04</accession>
<dbReference type="EMBL" id="CADEBD010000348">
    <property type="protein sequence ID" value="CAB3250410.1"/>
    <property type="molecule type" value="Genomic_DNA"/>
</dbReference>
<sequence>MAAEPKATDSDKAATSESSISPKLVLGRGGDLRELRAAATAPTRSTNSKLSQHGPHTTSCPRGIYHLWPRNRPIHHVL</sequence>
<comment type="caution">
    <text evidence="2">The sequence shown here is derived from an EMBL/GenBank/DDBJ whole genome shotgun (WGS) entry which is preliminary data.</text>
</comment>
<dbReference type="Proteomes" id="UP000494256">
    <property type="component" value="Unassembled WGS sequence"/>
</dbReference>
<name>A0A8S1AY04_ARCPL</name>
<evidence type="ECO:0000256" key="1">
    <source>
        <dbReference type="SAM" id="MobiDB-lite"/>
    </source>
</evidence>
<dbReference type="AlphaFoldDB" id="A0A8S1AY04"/>
<evidence type="ECO:0000313" key="2">
    <source>
        <dbReference type="EMBL" id="CAB3250410.1"/>
    </source>
</evidence>
<evidence type="ECO:0000313" key="3">
    <source>
        <dbReference type="Proteomes" id="UP000494256"/>
    </source>
</evidence>
<gene>
    <name evidence="2" type="ORF">APLA_LOCUS13094</name>
</gene>
<dbReference type="OrthoDB" id="422427at2759"/>